<keyword evidence="1" id="KW-0472">Membrane</keyword>
<dbReference type="Pfam" id="PF00989">
    <property type="entry name" value="PAS"/>
    <property type="match status" value="1"/>
</dbReference>
<sequence length="324" mass="36032">MEKEKINNVVSSKKKYPAIHNHIIVRILGYFLCFGVVLPASTLPVTWQHHLVIACVATFTLLNLFTRIQSDRINSRVHGLANIWLLNAICILGATSTGGIDSPFFFLLFVLIVVSSFSLEVPALVVQSVVLLGTFAYLGFNSENPDLAKILIQLLSLFSFTPLLMLLSSRFRREEKNSDKTTLLEQLLKTYEEEDQTLLDTITAGVCIVDHELRIEDLSLSAAQMIGISPAEAHGKLLADTFTIAHHDHPEIPVGQGILLSALYQRKTITDVHCQILSSFRPEFSARLHVAPILGEADHVVGLLIVFEDELCTKTFDERHPSHA</sequence>
<protein>
    <recommendedName>
        <fullName evidence="2">PAS domain-containing protein</fullName>
    </recommendedName>
</protein>
<evidence type="ECO:0000259" key="2">
    <source>
        <dbReference type="PROSITE" id="PS50112"/>
    </source>
</evidence>
<dbReference type="EMBL" id="MNZT01000042">
    <property type="protein sequence ID" value="OIP97957.1"/>
    <property type="molecule type" value="Genomic_DNA"/>
</dbReference>
<dbReference type="InterPro" id="IPR035965">
    <property type="entry name" value="PAS-like_dom_sf"/>
</dbReference>
<dbReference type="InterPro" id="IPR013767">
    <property type="entry name" value="PAS_fold"/>
</dbReference>
<comment type="caution">
    <text evidence="3">The sequence shown here is derived from an EMBL/GenBank/DDBJ whole genome shotgun (WGS) entry which is preliminary data.</text>
</comment>
<feature type="domain" description="PAS" evidence="2">
    <location>
        <begin position="191"/>
        <end position="251"/>
    </location>
</feature>
<evidence type="ECO:0000313" key="3">
    <source>
        <dbReference type="EMBL" id="OIP97957.1"/>
    </source>
</evidence>
<evidence type="ECO:0000256" key="1">
    <source>
        <dbReference type="SAM" id="Phobius"/>
    </source>
</evidence>
<organism evidence="3 4">
    <name type="scientific">Candidatus Wirthbacteria bacterium CG2_30_54_11</name>
    <dbReference type="NCBI Taxonomy" id="1817892"/>
    <lineage>
        <taxon>Bacteria</taxon>
        <taxon>Candidatus Wirthbacteria</taxon>
    </lineage>
</organism>
<feature type="transmembrane region" description="Helical" evidence="1">
    <location>
        <begin position="47"/>
        <end position="65"/>
    </location>
</feature>
<dbReference type="CDD" id="cd00130">
    <property type="entry name" value="PAS"/>
    <property type="match status" value="1"/>
</dbReference>
<feature type="transmembrane region" description="Helical" evidence="1">
    <location>
        <begin position="23"/>
        <end position="41"/>
    </location>
</feature>
<accession>A0A1J5ILE3</accession>
<reference evidence="3 4" key="1">
    <citation type="journal article" date="2016" name="Environ. Microbiol.">
        <title>Genomic resolution of a cold subsurface aquifer community provides metabolic insights for novel microbes adapted to high CO concentrations.</title>
        <authorList>
            <person name="Probst A.J."/>
            <person name="Castelle C.J."/>
            <person name="Singh A."/>
            <person name="Brown C.T."/>
            <person name="Anantharaman K."/>
            <person name="Sharon I."/>
            <person name="Hug L.A."/>
            <person name="Burstein D."/>
            <person name="Emerson J.B."/>
            <person name="Thomas B.C."/>
            <person name="Banfield J.F."/>
        </authorList>
    </citation>
    <scope>NUCLEOTIDE SEQUENCE [LARGE SCALE GENOMIC DNA]</scope>
    <source>
        <strain evidence="3">CG2_30_54_11</strain>
    </source>
</reference>
<dbReference type="AlphaFoldDB" id="A0A1J5ILE3"/>
<keyword evidence="1" id="KW-1133">Transmembrane helix</keyword>
<feature type="transmembrane region" description="Helical" evidence="1">
    <location>
        <begin position="124"/>
        <end position="141"/>
    </location>
</feature>
<evidence type="ECO:0000313" key="4">
    <source>
        <dbReference type="Proteomes" id="UP000183245"/>
    </source>
</evidence>
<proteinExistence type="predicted"/>
<name>A0A1J5ILE3_9BACT</name>
<dbReference type="STRING" id="1817892.AUK40_02220"/>
<feature type="transmembrane region" description="Helical" evidence="1">
    <location>
        <begin position="147"/>
        <end position="167"/>
    </location>
</feature>
<dbReference type="GO" id="GO:0006355">
    <property type="term" value="P:regulation of DNA-templated transcription"/>
    <property type="evidence" value="ECO:0007669"/>
    <property type="project" value="InterPro"/>
</dbReference>
<dbReference type="Gene3D" id="3.30.450.20">
    <property type="entry name" value="PAS domain"/>
    <property type="match status" value="1"/>
</dbReference>
<feature type="transmembrane region" description="Helical" evidence="1">
    <location>
        <begin position="102"/>
        <end position="119"/>
    </location>
</feature>
<dbReference type="SMART" id="SM00091">
    <property type="entry name" value="PAS"/>
    <property type="match status" value="1"/>
</dbReference>
<dbReference type="PROSITE" id="PS50112">
    <property type="entry name" value="PAS"/>
    <property type="match status" value="1"/>
</dbReference>
<dbReference type="Proteomes" id="UP000183245">
    <property type="component" value="Unassembled WGS sequence"/>
</dbReference>
<gene>
    <name evidence="3" type="ORF">AUK40_02220</name>
</gene>
<keyword evidence="1" id="KW-0812">Transmembrane</keyword>
<dbReference type="SUPFAM" id="SSF55785">
    <property type="entry name" value="PYP-like sensor domain (PAS domain)"/>
    <property type="match status" value="1"/>
</dbReference>
<feature type="transmembrane region" description="Helical" evidence="1">
    <location>
        <begin position="77"/>
        <end position="96"/>
    </location>
</feature>
<dbReference type="InterPro" id="IPR000014">
    <property type="entry name" value="PAS"/>
</dbReference>